<proteinExistence type="predicted"/>
<dbReference type="Proteomes" id="UP001335100">
    <property type="component" value="Unassembled WGS sequence"/>
</dbReference>
<comment type="caution">
    <text evidence="3">The sequence shown here is derived from an EMBL/GenBank/DDBJ whole genome shotgun (WGS) entry which is preliminary data.</text>
</comment>
<evidence type="ECO:0000313" key="3">
    <source>
        <dbReference type="EMBL" id="MEE1937144.1"/>
    </source>
</evidence>
<dbReference type="RefSeq" id="WP_330077805.1">
    <property type="nucleotide sequence ID" value="NZ_JAZDQJ010000052.1"/>
</dbReference>
<keyword evidence="1" id="KW-0812">Transmembrane</keyword>
<protein>
    <submittedName>
        <fullName evidence="3">DUF3592 domain-containing protein</fullName>
    </submittedName>
</protein>
<dbReference type="InterPro" id="IPR021994">
    <property type="entry name" value="DUF3592"/>
</dbReference>
<keyword evidence="1" id="KW-0472">Membrane</keyword>
<gene>
    <name evidence="3" type="ORF">V0R50_28295</name>
</gene>
<dbReference type="EMBL" id="JAZDQJ010000052">
    <property type="protein sequence ID" value="MEE1937144.1"/>
    <property type="molecule type" value="Genomic_DNA"/>
</dbReference>
<evidence type="ECO:0000313" key="4">
    <source>
        <dbReference type="Proteomes" id="UP001335100"/>
    </source>
</evidence>
<feature type="domain" description="DUF3592" evidence="2">
    <location>
        <begin position="29"/>
        <end position="98"/>
    </location>
</feature>
<keyword evidence="4" id="KW-1185">Reference proteome</keyword>
<dbReference type="Pfam" id="PF12158">
    <property type="entry name" value="DUF3592"/>
    <property type="match status" value="1"/>
</dbReference>
<organism evidence="3 4">
    <name type="scientific">Pseudomonas ulcerans</name>
    <dbReference type="NCBI Taxonomy" id="3115852"/>
    <lineage>
        <taxon>Bacteria</taxon>
        <taxon>Pseudomonadati</taxon>
        <taxon>Pseudomonadota</taxon>
        <taxon>Gammaproteobacteria</taxon>
        <taxon>Pseudomonadales</taxon>
        <taxon>Pseudomonadaceae</taxon>
        <taxon>Pseudomonas</taxon>
    </lineage>
</organism>
<reference evidence="3 4" key="1">
    <citation type="submission" date="2024-01" db="EMBL/GenBank/DDBJ databases">
        <title>Unpublished Manusciprt.</title>
        <authorList>
            <person name="Duman M."/>
            <person name="Valdes E.G."/>
            <person name="Ajmi N."/>
            <person name="Altun S."/>
            <person name="Saticioglu I.B."/>
        </authorList>
    </citation>
    <scope>NUCLEOTIDE SEQUENCE [LARGE SCALE GENOMIC DNA]</scope>
    <source>
        <strain evidence="3 4">148P</strain>
    </source>
</reference>
<sequence>MMLFVVIFMAQAIGDYLESREFVANAMATTGVVVEVKERNGESAKYFYPVVAFRNENGQRVTFSPGLTRGSPDYEKGERVPVLYLPGRSEEAQVDSFFNLWLGSLIQVVMVLPFLLLSYYMMKTSWRRVRKSQYLQKYGMEVRAEFMVVRRNHRILENGSSPFFIVCRWVDPQNSQVHVFRSENIGFDPSRYIFERTIRVFMDKRDAQNYYVDISFLPKVSV</sequence>
<feature type="transmembrane region" description="Helical" evidence="1">
    <location>
        <begin position="100"/>
        <end position="122"/>
    </location>
</feature>
<evidence type="ECO:0000259" key="2">
    <source>
        <dbReference type="Pfam" id="PF12158"/>
    </source>
</evidence>
<evidence type="ECO:0000256" key="1">
    <source>
        <dbReference type="SAM" id="Phobius"/>
    </source>
</evidence>
<name>A0ABU7I026_9PSED</name>
<accession>A0ABU7I026</accession>
<keyword evidence="1" id="KW-1133">Transmembrane helix</keyword>